<dbReference type="InterPro" id="IPR025724">
    <property type="entry name" value="GAG-pre-integrase_dom"/>
</dbReference>
<feature type="compositionally biased region" description="Polar residues" evidence="2">
    <location>
        <begin position="160"/>
        <end position="172"/>
    </location>
</feature>
<keyword evidence="1" id="KW-0863">Zinc-finger</keyword>
<proteinExistence type="predicted"/>
<dbReference type="Pfam" id="PF13976">
    <property type="entry name" value="gag_pre-integrs"/>
    <property type="match status" value="1"/>
</dbReference>
<dbReference type="PROSITE" id="PS50158">
    <property type="entry name" value="ZF_CCHC"/>
    <property type="match status" value="1"/>
</dbReference>
<dbReference type="InterPro" id="IPR036875">
    <property type="entry name" value="Znf_CCHC_sf"/>
</dbReference>
<reference evidence="6 7" key="1">
    <citation type="journal article" date="2018" name="PLoS Genet.">
        <title>Population sequencing reveals clonal diversity and ancestral inbreeding in the grapevine cultivar Chardonnay.</title>
        <authorList>
            <person name="Roach M.J."/>
            <person name="Johnson D.L."/>
            <person name="Bohlmann J."/>
            <person name="van Vuuren H.J."/>
            <person name="Jones S.J."/>
            <person name="Pretorius I.S."/>
            <person name="Schmidt S.A."/>
            <person name="Borneman A.R."/>
        </authorList>
    </citation>
    <scope>NUCLEOTIDE SEQUENCE [LARGE SCALE GENOMIC DNA]</scope>
    <source>
        <strain evidence="7">cv. Chardonnay</strain>
        <strain evidence="6">I10V1</strain>
        <tissue evidence="6">Leaf</tissue>
    </source>
</reference>
<keyword evidence="1" id="KW-0479">Metal-binding</keyword>
<evidence type="ECO:0000256" key="2">
    <source>
        <dbReference type="SAM" id="MobiDB-lite"/>
    </source>
</evidence>
<feature type="domain" description="CCHC-type" evidence="3">
    <location>
        <begin position="234"/>
        <end position="247"/>
    </location>
</feature>
<feature type="compositionally biased region" description="Basic and acidic residues" evidence="2">
    <location>
        <begin position="173"/>
        <end position="216"/>
    </location>
</feature>
<evidence type="ECO:0000313" key="6">
    <source>
        <dbReference type="EMBL" id="RVW78339.1"/>
    </source>
</evidence>
<dbReference type="GO" id="GO:0008270">
    <property type="term" value="F:zinc ion binding"/>
    <property type="evidence" value="ECO:0007669"/>
    <property type="project" value="UniProtKB-KW"/>
</dbReference>
<accession>A0A438H1R5</accession>
<dbReference type="Pfam" id="PF14223">
    <property type="entry name" value="Retrotran_gag_2"/>
    <property type="match status" value="1"/>
</dbReference>
<dbReference type="GO" id="GO:0003676">
    <property type="term" value="F:nucleic acid binding"/>
    <property type="evidence" value="ECO:0007669"/>
    <property type="project" value="InterPro"/>
</dbReference>
<gene>
    <name evidence="6" type="primary">POLX_3114</name>
    <name evidence="5" type="synonym">POLX_4254</name>
    <name evidence="4" type="synonym">POLX_697</name>
    <name evidence="6" type="ORF">CK203_047747</name>
    <name evidence="5" type="ORF">CK203_057858</name>
    <name evidence="4" type="ORF">CK203_116316</name>
</gene>
<dbReference type="Pfam" id="PF22936">
    <property type="entry name" value="Pol_BBD"/>
    <property type="match status" value="1"/>
</dbReference>
<dbReference type="PANTHER" id="PTHR35317">
    <property type="entry name" value="OS04G0629600 PROTEIN"/>
    <property type="match status" value="1"/>
</dbReference>
<evidence type="ECO:0000313" key="4">
    <source>
        <dbReference type="EMBL" id="RVW60270.1"/>
    </source>
</evidence>
<feature type="region of interest" description="Disordered" evidence="2">
    <location>
        <begin position="155"/>
        <end position="226"/>
    </location>
</feature>
<dbReference type="InterPro" id="IPR054722">
    <property type="entry name" value="PolX-like_BBD"/>
</dbReference>
<dbReference type="EMBL" id="QGNW01000866">
    <property type="protein sequence ID" value="RVW60270.1"/>
    <property type="molecule type" value="Genomic_DNA"/>
</dbReference>
<keyword evidence="1" id="KW-0862">Zinc</keyword>
<dbReference type="EMBL" id="QGNW01000297">
    <property type="protein sequence ID" value="RVW78339.1"/>
    <property type="molecule type" value="Genomic_DNA"/>
</dbReference>
<evidence type="ECO:0000313" key="5">
    <source>
        <dbReference type="EMBL" id="RVW71048.1"/>
    </source>
</evidence>
<name>A0A438H1R5_VITVI</name>
<organism evidence="6 7">
    <name type="scientific">Vitis vinifera</name>
    <name type="common">Grape</name>
    <dbReference type="NCBI Taxonomy" id="29760"/>
    <lineage>
        <taxon>Eukaryota</taxon>
        <taxon>Viridiplantae</taxon>
        <taxon>Streptophyta</taxon>
        <taxon>Embryophyta</taxon>
        <taxon>Tracheophyta</taxon>
        <taxon>Spermatophyta</taxon>
        <taxon>Magnoliopsida</taxon>
        <taxon>eudicotyledons</taxon>
        <taxon>Gunneridae</taxon>
        <taxon>Pentapetalae</taxon>
        <taxon>rosids</taxon>
        <taxon>Vitales</taxon>
        <taxon>Vitaceae</taxon>
        <taxon>Viteae</taxon>
        <taxon>Vitis</taxon>
    </lineage>
</organism>
<dbReference type="InterPro" id="IPR001878">
    <property type="entry name" value="Znf_CCHC"/>
</dbReference>
<sequence>MMASENFVQLAIPRFDGHYDHWSILMENYGELFKEKLEGLKLKDLKAKNYLFQAIDRSILETILNKETSKKIWDFMKKKFQGSTKAKRQQLQVLRIEFEILRMKTSETISDFFSRTMLTPKFNYGEESKDLDILLIDELQGSLLVHEHKMVQQDKEEQALQVSTNNPSLTTSKVDKGRGRGRDRGKGRGYNDCRQQQKPEDNQVHDSQGRGRDRGSHHSTTYKQKSGDKSNIECFRCHRFGHYQSECQTNLDKKHDEKSNFVEKQEEGVSLLMACYAKEETHQNMWYLDTGCSNHKYGNKNAFSKLDASFRNIVKFGDNSTVSVMGKGNVTIQTKQNFAHIISSILFVLDLKTNLLSIGQFQEKGYEIVIKGVCKIQDSKKGLIAQVNMTTNRMFPLYLHSATNLCFFVKMKDVAWLWHFRYGHLNFGGLKTLQQKNVVIGLPQIEFP</sequence>
<dbReference type="Proteomes" id="UP000288805">
    <property type="component" value="Unassembled WGS sequence"/>
</dbReference>
<protein>
    <submittedName>
        <fullName evidence="6">Retrovirus-related Pol polyprotein from transposon TNT 1-94</fullName>
    </submittedName>
</protein>
<comment type="caution">
    <text evidence="6">The sequence shown here is derived from an EMBL/GenBank/DDBJ whole genome shotgun (WGS) entry which is preliminary data.</text>
</comment>
<dbReference type="EMBL" id="QGNW01000448">
    <property type="protein sequence ID" value="RVW71048.1"/>
    <property type="molecule type" value="Genomic_DNA"/>
</dbReference>
<evidence type="ECO:0000259" key="3">
    <source>
        <dbReference type="PROSITE" id="PS50158"/>
    </source>
</evidence>
<evidence type="ECO:0000256" key="1">
    <source>
        <dbReference type="PROSITE-ProRule" id="PRU00047"/>
    </source>
</evidence>
<evidence type="ECO:0000313" key="7">
    <source>
        <dbReference type="Proteomes" id="UP000288805"/>
    </source>
</evidence>
<dbReference type="SUPFAM" id="SSF57756">
    <property type="entry name" value="Retrovirus zinc finger-like domains"/>
    <property type="match status" value="1"/>
</dbReference>
<dbReference type="AlphaFoldDB" id="A0A438H1R5"/>
<dbReference type="PANTHER" id="PTHR35317:SF27">
    <property type="entry name" value="RETROVIRUS-RELATED POL POLYPROTEIN FROM TRANSPOSON TNT 1-94"/>
    <property type="match status" value="1"/>
</dbReference>